<dbReference type="Proteomes" id="UP000055611">
    <property type="component" value="Chromosome"/>
</dbReference>
<reference evidence="2 3" key="1">
    <citation type="journal article" date="2016" name="Front. Microbiol.">
        <title>Genome Sequence of the Piezophilic, Mesophilic Sulfate-Reducing Bacterium Desulfovibrio indicus J2T.</title>
        <authorList>
            <person name="Cao J."/>
            <person name="Maignien L."/>
            <person name="Shao Z."/>
            <person name="Alain K."/>
            <person name="Jebbar M."/>
        </authorList>
    </citation>
    <scope>NUCLEOTIDE SEQUENCE [LARGE SCALE GENOMIC DNA]</scope>
    <source>
        <strain evidence="2 3">J2</strain>
    </source>
</reference>
<keyword evidence="3" id="KW-1185">Reference proteome</keyword>
<feature type="region of interest" description="Disordered" evidence="1">
    <location>
        <begin position="101"/>
        <end position="124"/>
    </location>
</feature>
<sequence length="124" mass="13245">MFLGAEPPIAAVAALDFGTGGQELHPLRRGPVDQFNIYCFEEVFVHGADVDTLNRPLACNRGYKMRRGSGRAGWDRVTMPGIEDHGGAFTGVHERPTAHFPGKTGRGLAPEGDGATGANLAEWV</sequence>
<evidence type="ECO:0000313" key="2">
    <source>
        <dbReference type="EMBL" id="AMK09644.1"/>
    </source>
</evidence>
<evidence type="ECO:0000313" key="3">
    <source>
        <dbReference type="Proteomes" id="UP000055611"/>
    </source>
</evidence>
<protein>
    <submittedName>
        <fullName evidence="2">Uncharacterized protein</fullName>
    </submittedName>
</protein>
<organism evidence="2 3">
    <name type="scientific">Pseudodesulfovibrio indicus</name>
    <dbReference type="NCBI Taxonomy" id="1716143"/>
    <lineage>
        <taxon>Bacteria</taxon>
        <taxon>Pseudomonadati</taxon>
        <taxon>Thermodesulfobacteriota</taxon>
        <taxon>Desulfovibrionia</taxon>
        <taxon>Desulfovibrionales</taxon>
        <taxon>Desulfovibrionaceae</taxon>
    </lineage>
</organism>
<evidence type="ECO:0000256" key="1">
    <source>
        <dbReference type="SAM" id="MobiDB-lite"/>
    </source>
</evidence>
<proteinExistence type="predicted"/>
<accession>A0ABM5YQH4</accession>
<dbReference type="EMBL" id="CP014206">
    <property type="protein sequence ID" value="AMK09644.1"/>
    <property type="molecule type" value="Genomic_DNA"/>
</dbReference>
<name>A0ABM5YQH4_9BACT</name>
<gene>
    <name evidence="2" type="ORF">AWY79_00230</name>
</gene>